<name>A0A143HA18_9BACL</name>
<dbReference type="STRING" id="241244.ATY39_02120"/>
<feature type="transmembrane region" description="Helical" evidence="1">
    <location>
        <begin position="264"/>
        <end position="282"/>
    </location>
</feature>
<sequence>MLLQPELAHEGADLGIKIFVDNLFPYLLPYLILTQWLLRLTNISSIPQGSKWRFYVQLYCLGALGGFPTGAATTGFLYQQQQLTQKEARYLLAICHAPSPLFVVGFVGMEILRNPISGWQMLGLFHFVNIIMLVIFILVFRKTVPPTNLPPKPKDAGNPLIESIKSSLPTVLLVAATVIFFTTLSYVFTQTLENFVDSLPKGVMLSLYSILEMTSGLAASEDFYGHSSWLPLIVITILSMQGLSIHMQVAVLAREAKISLKPYISARVLQTLVVPLLYWIIFM</sequence>
<feature type="transmembrane region" description="Helical" evidence="1">
    <location>
        <begin position="54"/>
        <end position="78"/>
    </location>
</feature>
<proteinExistence type="predicted"/>
<protein>
    <recommendedName>
        <fullName evidence="4">Sporulation integral membrane protein YlbJ</fullName>
    </recommendedName>
</protein>
<reference evidence="2 3" key="1">
    <citation type="journal article" date="2016" name="Genome Announc.">
        <title>Whole-Genome Sequence of Rummeliibacillus stabekisii Strain PP9 Isolated from Antarctic Soil.</title>
        <authorList>
            <person name="da Mota F.F."/>
            <person name="Vollu R.E."/>
            <person name="Jurelevicius D."/>
            <person name="Seldin L."/>
        </authorList>
    </citation>
    <scope>NUCLEOTIDE SEQUENCE [LARGE SCALE GENOMIC DNA]</scope>
    <source>
        <strain evidence="2 3">PP9</strain>
    </source>
</reference>
<evidence type="ECO:0008006" key="4">
    <source>
        <dbReference type="Google" id="ProtNLM"/>
    </source>
</evidence>
<feature type="transmembrane region" description="Helical" evidence="1">
    <location>
        <begin position="168"/>
        <end position="187"/>
    </location>
</feature>
<evidence type="ECO:0000313" key="3">
    <source>
        <dbReference type="Proteomes" id="UP000076021"/>
    </source>
</evidence>
<evidence type="ECO:0000256" key="1">
    <source>
        <dbReference type="SAM" id="Phobius"/>
    </source>
</evidence>
<accession>A0A143HA18</accession>
<keyword evidence="1" id="KW-1133">Transmembrane helix</keyword>
<keyword evidence="3" id="KW-1185">Reference proteome</keyword>
<feature type="transmembrane region" description="Helical" evidence="1">
    <location>
        <begin position="90"/>
        <end position="109"/>
    </location>
</feature>
<gene>
    <name evidence="2" type="ORF">ATY39_02120</name>
</gene>
<organism evidence="2 3">
    <name type="scientific">Rummeliibacillus stabekisii</name>
    <dbReference type="NCBI Taxonomy" id="241244"/>
    <lineage>
        <taxon>Bacteria</taxon>
        <taxon>Bacillati</taxon>
        <taxon>Bacillota</taxon>
        <taxon>Bacilli</taxon>
        <taxon>Bacillales</taxon>
        <taxon>Caryophanaceae</taxon>
        <taxon>Rummeliibacillus</taxon>
    </lineage>
</organism>
<evidence type="ECO:0000313" key="2">
    <source>
        <dbReference type="EMBL" id="AMW98325.1"/>
    </source>
</evidence>
<dbReference type="KEGG" id="rst:ATY39_02120"/>
<dbReference type="Proteomes" id="UP000076021">
    <property type="component" value="Chromosome"/>
</dbReference>
<feature type="transmembrane region" description="Helical" evidence="1">
    <location>
        <begin position="121"/>
        <end position="140"/>
    </location>
</feature>
<feature type="transmembrane region" description="Helical" evidence="1">
    <location>
        <begin position="229"/>
        <end position="252"/>
    </location>
</feature>
<keyword evidence="1" id="KW-0472">Membrane</keyword>
<reference evidence="3" key="2">
    <citation type="submission" date="2016-03" db="EMBL/GenBank/DDBJ databases">
        <authorList>
            <person name="Ploux O."/>
        </authorList>
    </citation>
    <scope>NUCLEOTIDE SEQUENCE [LARGE SCALE GENOMIC DNA]</scope>
    <source>
        <strain evidence="3">PP9</strain>
    </source>
</reference>
<keyword evidence="1" id="KW-0812">Transmembrane</keyword>
<dbReference type="EMBL" id="CP014806">
    <property type="protein sequence ID" value="AMW98325.1"/>
    <property type="molecule type" value="Genomic_DNA"/>
</dbReference>
<dbReference type="AlphaFoldDB" id="A0A143HA18"/>